<keyword evidence="9" id="KW-0539">Nucleus</keyword>
<feature type="domain" description="Nuclear receptor" evidence="11">
    <location>
        <begin position="34"/>
        <end position="118"/>
    </location>
</feature>
<dbReference type="InterPro" id="IPR001628">
    <property type="entry name" value="Znf_hrmn_rcpt"/>
</dbReference>
<feature type="compositionally biased region" description="Polar residues" evidence="10">
    <location>
        <begin position="417"/>
        <end position="437"/>
    </location>
</feature>
<dbReference type="Gene3D" id="1.10.565.10">
    <property type="entry name" value="Retinoid X Receptor"/>
    <property type="match status" value="1"/>
</dbReference>
<feature type="domain" description="NR LBD" evidence="12">
    <location>
        <begin position="137"/>
        <end position="381"/>
    </location>
</feature>
<evidence type="ECO:0000256" key="5">
    <source>
        <dbReference type="ARBA" id="ARBA00023015"/>
    </source>
</evidence>
<feature type="region of interest" description="Disordered" evidence="10">
    <location>
        <begin position="413"/>
        <end position="437"/>
    </location>
</feature>
<dbReference type="EMBL" id="LNIX01000019">
    <property type="protein sequence ID" value="OXA44524.1"/>
    <property type="molecule type" value="Genomic_DNA"/>
</dbReference>
<dbReference type="GO" id="GO:0008270">
    <property type="term" value="F:zinc ion binding"/>
    <property type="evidence" value="ECO:0007669"/>
    <property type="project" value="UniProtKB-KW"/>
</dbReference>
<evidence type="ECO:0000256" key="3">
    <source>
        <dbReference type="ARBA" id="ARBA00022771"/>
    </source>
</evidence>
<dbReference type="Proteomes" id="UP000198287">
    <property type="component" value="Unassembled WGS sequence"/>
</dbReference>
<keyword evidence="2" id="KW-0479">Metal-binding</keyword>
<evidence type="ECO:0000259" key="12">
    <source>
        <dbReference type="PROSITE" id="PS51843"/>
    </source>
</evidence>
<evidence type="ECO:0000259" key="11">
    <source>
        <dbReference type="PROSITE" id="PS51030"/>
    </source>
</evidence>
<dbReference type="PANTHER" id="PTHR24082:SF482">
    <property type="entry name" value="NUCLEAR RECEPTOR"/>
    <property type="match status" value="1"/>
</dbReference>
<dbReference type="InterPro" id="IPR013088">
    <property type="entry name" value="Znf_NHR/GATA"/>
</dbReference>
<dbReference type="Gene3D" id="3.30.50.10">
    <property type="entry name" value="Erythroid Transcription Factor GATA-1, subunit A"/>
    <property type="match status" value="1"/>
</dbReference>
<evidence type="ECO:0000256" key="1">
    <source>
        <dbReference type="ARBA" id="ARBA00004123"/>
    </source>
</evidence>
<keyword evidence="5" id="KW-0805">Transcription regulation</keyword>
<dbReference type="GO" id="GO:0004879">
    <property type="term" value="F:nuclear receptor activity"/>
    <property type="evidence" value="ECO:0007669"/>
    <property type="project" value="TreeGrafter"/>
</dbReference>
<comment type="caution">
    <text evidence="13">The sequence shown here is derived from an EMBL/GenBank/DDBJ whole genome shotgun (WGS) entry which is preliminary data.</text>
</comment>
<proteinExistence type="predicted"/>
<evidence type="ECO:0000256" key="2">
    <source>
        <dbReference type="ARBA" id="ARBA00022723"/>
    </source>
</evidence>
<dbReference type="SUPFAM" id="SSF57716">
    <property type="entry name" value="Glucocorticoid receptor-like (DNA-binding domain)"/>
    <property type="match status" value="1"/>
</dbReference>
<dbReference type="GO" id="GO:0000122">
    <property type="term" value="P:negative regulation of transcription by RNA polymerase II"/>
    <property type="evidence" value="ECO:0007669"/>
    <property type="project" value="TreeGrafter"/>
</dbReference>
<dbReference type="PROSITE" id="PS51843">
    <property type="entry name" value="NR_LBD"/>
    <property type="match status" value="1"/>
</dbReference>
<evidence type="ECO:0000256" key="10">
    <source>
        <dbReference type="SAM" id="MobiDB-lite"/>
    </source>
</evidence>
<dbReference type="OMA" id="RTEIGND"/>
<dbReference type="SUPFAM" id="SSF48508">
    <property type="entry name" value="Nuclear receptor ligand-binding domain"/>
    <property type="match status" value="1"/>
</dbReference>
<dbReference type="SMART" id="SM00399">
    <property type="entry name" value="ZnF_C4"/>
    <property type="match status" value="1"/>
</dbReference>
<dbReference type="AlphaFoldDB" id="A0A226DI71"/>
<dbReference type="STRING" id="158441.A0A226DI71"/>
<sequence>MGKARRKTVTKSRKKPHNKKCVSDKMQRIIIRDDMDCEVCGEKARSHNFGGISCNPCRSFFHHFTLTNLRHSLSTKHLKNDCKFRGKCKINKVTRKKCKTCRFFKCIKIGMSPAWVIAEHEKKYKSVEPLKLKLSDEETEKIASLSKFYETACELIPYTFLSREENEVVSATKLHLIIIGSLSIGIRRFACFARMIPEFKKLSLHDQTNLLKRSVVEMLVIRDIIMYDIDKGVFYAPGFPEKFPIVTEEEWSVLMKSYDDGLTDRYIHIYKRVRSIAPDEASMMLLIPLALFSDCGGNDSCTDFDDRPAINAAQELYTRLLEKYLKTVQGEETGKLIFPRLLSFLPDITQLSHLQQGLPLNLTEDQVNKMHQHLHYLQKKTGTPQPLNNDYFKDDLIPPEELDKQWECCKKHVTPPKSLSTSNSSKEAPVSTSLGGNRSASPSLIHAFANFTGEWGIQQKFFERAPHVGVEKAFMRRMPELVANPWDTLVNDVSKLSISNSGA</sequence>
<gene>
    <name evidence="13" type="ORF">Fcan01_20458</name>
</gene>
<dbReference type="InterPro" id="IPR001723">
    <property type="entry name" value="Nuclear_hrmn_rcpt"/>
</dbReference>
<dbReference type="GO" id="GO:0030154">
    <property type="term" value="P:cell differentiation"/>
    <property type="evidence" value="ECO:0007669"/>
    <property type="project" value="TreeGrafter"/>
</dbReference>
<dbReference type="InterPro" id="IPR035500">
    <property type="entry name" value="NHR-like_dom_sf"/>
</dbReference>
<keyword evidence="4" id="KW-0862">Zinc</keyword>
<dbReference type="GO" id="GO:0005634">
    <property type="term" value="C:nucleus"/>
    <property type="evidence" value="ECO:0007669"/>
    <property type="project" value="UniProtKB-SubCell"/>
</dbReference>
<dbReference type="PANTHER" id="PTHR24082">
    <property type="entry name" value="NUCLEAR HORMONE RECEPTOR"/>
    <property type="match status" value="1"/>
</dbReference>
<reference evidence="13 14" key="1">
    <citation type="submission" date="2015-12" db="EMBL/GenBank/DDBJ databases">
        <title>The genome of Folsomia candida.</title>
        <authorList>
            <person name="Faddeeva A."/>
            <person name="Derks M.F."/>
            <person name="Anvar Y."/>
            <person name="Smit S."/>
            <person name="Van Straalen N."/>
            <person name="Roelofs D."/>
        </authorList>
    </citation>
    <scope>NUCLEOTIDE SEQUENCE [LARGE SCALE GENOMIC DNA]</scope>
    <source>
        <strain evidence="13 14">VU population</strain>
        <tissue evidence="13">Whole body</tissue>
    </source>
</reference>
<keyword evidence="3" id="KW-0863">Zinc-finger</keyword>
<evidence type="ECO:0000256" key="8">
    <source>
        <dbReference type="ARBA" id="ARBA00023170"/>
    </source>
</evidence>
<comment type="subcellular location">
    <subcellularLocation>
        <location evidence="1">Nucleus</location>
    </subcellularLocation>
</comment>
<dbReference type="OrthoDB" id="6352325at2759"/>
<evidence type="ECO:0000256" key="9">
    <source>
        <dbReference type="ARBA" id="ARBA00023242"/>
    </source>
</evidence>
<dbReference type="GO" id="GO:0000978">
    <property type="term" value="F:RNA polymerase II cis-regulatory region sequence-specific DNA binding"/>
    <property type="evidence" value="ECO:0007669"/>
    <property type="project" value="TreeGrafter"/>
</dbReference>
<protein>
    <submittedName>
        <fullName evidence="13">Nuclear receptor subfamily 1 group I member 3</fullName>
    </submittedName>
</protein>
<dbReference type="SMART" id="SM00430">
    <property type="entry name" value="HOLI"/>
    <property type="match status" value="1"/>
</dbReference>
<evidence type="ECO:0000256" key="7">
    <source>
        <dbReference type="ARBA" id="ARBA00023163"/>
    </source>
</evidence>
<keyword evidence="7" id="KW-0804">Transcription</keyword>
<keyword evidence="8 13" id="KW-0675">Receptor</keyword>
<keyword evidence="14" id="KW-1185">Reference proteome</keyword>
<keyword evidence="6" id="KW-0238">DNA-binding</keyword>
<dbReference type="Pfam" id="PF00105">
    <property type="entry name" value="zf-C4"/>
    <property type="match status" value="1"/>
</dbReference>
<evidence type="ECO:0000313" key="13">
    <source>
        <dbReference type="EMBL" id="OXA44524.1"/>
    </source>
</evidence>
<dbReference type="PRINTS" id="PR00047">
    <property type="entry name" value="STROIDFINGER"/>
</dbReference>
<evidence type="ECO:0000313" key="14">
    <source>
        <dbReference type="Proteomes" id="UP000198287"/>
    </source>
</evidence>
<name>A0A226DI71_FOLCA</name>
<accession>A0A226DI71</accession>
<dbReference type="InterPro" id="IPR000536">
    <property type="entry name" value="Nucl_hrmn_rcpt_lig-bd"/>
</dbReference>
<dbReference type="InterPro" id="IPR050234">
    <property type="entry name" value="Nuclear_hormone_rcpt_NR1"/>
</dbReference>
<evidence type="ECO:0000256" key="4">
    <source>
        <dbReference type="ARBA" id="ARBA00022833"/>
    </source>
</evidence>
<dbReference type="PRINTS" id="PR00398">
    <property type="entry name" value="STRDHORMONER"/>
</dbReference>
<dbReference type="Pfam" id="PF00104">
    <property type="entry name" value="Hormone_recep"/>
    <property type="match status" value="1"/>
</dbReference>
<dbReference type="PROSITE" id="PS51030">
    <property type="entry name" value="NUCLEAR_REC_DBD_2"/>
    <property type="match status" value="1"/>
</dbReference>
<evidence type="ECO:0000256" key="6">
    <source>
        <dbReference type="ARBA" id="ARBA00023125"/>
    </source>
</evidence>
<organism evidence="13 14">
    <name type="scientific">Folsomia candida</name>
    <name type="common">Springtail</name>
    <dbReference type="NCBI Taxonomy" id="158441"/>
    <lineage>
        <taxon>Eukaryota</taxon>
        <taxon>Metazoa</taxon>
        <taxon>Ecdysozoa</taxon>
        <taxon>Arthropoda</taxon>
        <taxon>Hexapoda</taxon>
        <taxon>Collembola</taxon>
        <taxon>Entomobryomorpha</taxon>
        <taxon>Isotomoidea</taxon>
        <taxon>Isotomidae</taxon>
        <taxon>Proisotominae</taxon>
        <taxon>Folsomia</taxon>
    </lineage>
</organism>
<dbReference type="GO" id="GO:0045944">
    <property type="term" value="P:positive regulation of transcription by RNA polymerase II"/>
    <property type="evidence" value="ECO:0007669"/>
    <property type="project" value="TreeGrafter"/>
</dbReference>